<keyword evidence="2" id="KW-1185">Reference proteome</keyword>
<reference evidence="1 2" key="1">
    <citation type="journal article" date="2015" name="Stand. Genomic Sci.">
        <title>Genomic Encyclopedia of Bacterial and Archaeal Type Strains, Phase III: the genomes of soil and plant-associated and newly described type strains.</title>
        <authorList>
            <person name="Whitman W.B."/>
            <person name="Woyke T."/>
            <person name="Klenk H.P."/>
            <person name="Zhou Y."/>
            <person name="Lilburn T.G."/>
            <person name="Beck B.J."/>
            <person name="De Vos P."/>
            <person name="Vandamme P."/>
            <person name="Eisen J.A."/>
            <person name="Garrity G."/>
            <person name="Hugenholtz P."/>
            <person name="Kyrpides N.C."/>
        </authorList>
    </citation>
    <scope>NUCLEOTIDE SEQUENCE [LARGE SCALE GENOMIC DNA]</scope>
    <source>
        <strain evidence="1 2">VKM Ac-2572</strain>
    </source>
</reference>
<sequence>MTRQRRPGHWFVAAGVMLLVNASKVDLHKPISAYDRRVSALRIEMRCPRRRPGTERLRGGSLTREPPRLCVILPDLETAL</sequence>
<comment type="caution">
    <text evidence="1">The sequence shown here is derived from an EMBL/GenBank/DDBJ whole genome shotgun (WGS) entry which is preliminary data.</text>
</comment>
<dbReference type="RefSeq" id="WP_132213507.1">
    <property type="nucleotide sequence ID" value="NZ_SLWN01000014.1"/>
</dbReference>
<organism evidence="1 2">
    <name type="scientific">Kribbella steppae</name>
    <dbReference type="NCBI Taxonomy" id="2512223"/>
    <lineage>
        <taxon>Bacteria</taxon>
        <taxon>Bacillati</taxon>
        <taxon>Actinomycetota</taxon>
        <taxon>Actinomycetes</taxon>
        <taxon>Propionibacteriales</taxon>
        <taxon>Kribbellaceae</taxon>
        <taxon>Kribbella</taxon>
    </lineage>
</organism>
<name>A0A4R2H308_9ACTN</name>
<dbReference type="EMBL" id="SLWN01000014">
    <property type="protein sequence ID" value="TCO19265.1"/>
    <property type="molecule type" value="Genomic_DNA"/>
</dbReference>
<evidence type="ECO:0000313" key="1">
    <source>
        <dbReference type="EMBL" id="TCO19265.1"/>
    </source>
</evidence>
<gene>
    <name evidence="1" type="ORF">EV652_114246</name>
</gene>
<evidence type="ECO:0000313" key="2">
    <source>
        <dbReference type="Proteomes" id="UP000294508"/>
    </source>
</evidence>
<dbReference type="Proteomes" id="UP000294508">
    <property type="component" value="Unassembled WGS sequence"/>
</dbReference>
<proteinExistence type="predicted"/>
<accession>A0A4R2H308</accession>
<dbReference type="AlphaFoldDB" id="A0A4R2H308"/>
<protein>
    <submittedName>
        <fullName evidence="1">Uncharacterized protein</fullName>
    </submittedName>
</protein>